<dbReference type="EMBL" id="CP127173">
    <property type="protein sequence ID" value="WIV60632.1"/>
    <property type="molecule type" value="Genomic_DNA"/>
</dbReference>
<dbReference type="InterPro" id="IPR027417">
    <property type="entry name" value="P-loop_NTPase"/>
</dbReference>
<evidence type="ECO:0000256" key="1">
    <source>
        <dbReference type="SAM" id="MobiDB-lite"/>
    </source>
</evidence>
<keyword evidence="2" id="KW-0547">Nucleotide-binding</keyword>
<sequence>MSRRTDERTAAELLATFGPTVSTRPTERRRPDGCSPRVNQRAAPRHGFARPGHGWSPVAAPLQVYQAGTHEIGGLFPLLAASPLPAVGARMGYDVHSGGAFYLHPVEFVLRSICTNPNLILFGEPGRGKSSTVVAFLLRMMLTGVRTLISGDVKGEYTPLLHALGVTPIMLGRGSSARLNALDLGPLATRWDTWSTERQRDELDGVLGRWVQLLVALAEAQGYRPTVTDEAALSAVLRQLLGAADGYTHLKPITIPDVHRALSEPDERLWQELRFAGRRQFLDHLRSITDALANLISGPLAGLFDAPTNFAVDWNAPIQSLDLSRLRTRGDQAVAVALTCLGSWSSLATDLQEDGELRIVVRDEIWRQLRLGLRAVQAVDSELRLSRAERKIQILVSHKPGDFLSVGATGSQEVAIARDLLALCSIRVLLGQSTRVASELADVLALSDKEHEATTGWANDRQGRALWKIENRTGLKVQTVLSRIERQIFDTNSQLVRVPRGFRKTDGSVGRNPSVGGRS</sequence>
<dbReference type="SUPFAM" id="SSF52540">
    <property type="entry name" value="P-loop containing nucleoside triphosphate hydrolases"/>
    <property type="match status" value="1"/>
</dbReference>
<organism evidence="2 3">
    <name type="scientific">Amycolatopsis nalaikhensis</name>
    <dbReference type="NCBI Taxonomy" id="715472"/>
    <lineage>
        <taxon>Bacteria</taxon>
        <taxon>Bacillati</taxon>
        <taxon>Actinomycetota</taxon>
        <taxon>Actinomycetes</taxon>
        <taxon>Pseudonocardiales</taxon>
        <taxon>Pseudonocardiaceae</taxon>
        <taxon>Amycolatopsis</taxon>
    </lineage>
</organism>
<gene>
    <name evidence="2" type="ORF">QP939_19500</name>
</gene>
<keyword evidence="3" id="KW-1185">Reference proteome</keyword>
<dbReference type="RefSeq" id="WP_285458219.1">
    <property type="nucleotide sequence ID" value="NZ_CP127173.1"/>
</dbReference>
<feature type="region of interest" description="Disordered" evidence="1">
    <location>
        <begin position="16"/>
        <end position="54"/>
    </location>
</feature>
<name>A0ABY8XYG6_9PSEU</name>
<dbReference type="Proteomes" id="UP001227101">
    <property type="component" value="Chromosome"/>
</dbReference>
<evidence type="ECO:0000313" key="2">
    <source>
        <dbReference type="EMBL" id="WIV60632.1"/>
    </source>
</evidence>
<dbReference type="GO" id="GO:0005524">
    <property type="term" value="F:ATP binding"/>
    <property type="evidence" value="ECO:0007669"/>
    <property type="project" value="UniProtKB-KW"/>
</dbReference>
<dbReference type="Gene3D" id="3.40.50.300">
    <property type="entry name" value="P-loop containing nucleotide triphosphate hydrolases"/>
    <property type="match status" value="2"/>
</dbReference>
<accession>A0ABY8XYG6</accession>
<reference evidence="2 3" key="1">
    <citation type="submission" date="2023-06" db="EMBL/GenBank/DDBJ databases">
        <authorList>
            <person name="Oyuntsetseg B."/>
            <person name="Kim S.B."/>
        </authorList>
    </citation>
    <scope>NUCLEOTIDE SEQUENCE [LARGE SCALE GENOMIC DNA]</scope>
    <source>
        <strain evidence="2 3">2-2</strain>
    </source>
</reference>
<protein>
    <submittedName>
        <fullName evidence="2">ATP-binding protein</fullName>
    </submittedName>
</protein>
<keyword evidence="2" id="KW-0067">ATP-binding</keyword>
<proteinExistence type="predicted"/>
<evidence type="ECO:0000313" key="3">
    <source>
        <dbReference type="Proteomes" id="UP001227101"/>
    </source>
</evidence>